<organism evidence="2 3">
    <name type="scientific">Ziziphus jujuba var. spinosa</name>
    <dbReference type="NCBI Taxonomy" id="714518"/>
    <lineage>
        <taxon>Eukaryota</taxon>
        <taxon>Viridiplantae</taxon>
        <taxon>Streptophyta</taxon>
        <taxon>Embryophyta</taxon>
        <taxon>Tracheophyta</taxon>
        <taxon>Spermatophyta</taxon>
        <taxon>Magnoliopsida</taxon>
        <taxon>eudicotyledons</taxon>
        <taxon>Gunneridae</taxon>
        <taxon>Pentapetalae</taxon>
        <taxon>rosids</taxon>
        <taxon>fabids</taxon>
        <taxon>Rosales</taxon>
        <taxon>Rhamnaceae</taxon>
        <taxon>Paliureae</taxon>
        <taxon>Ziziphus</taxon>
    </lineage>
</organism>
<dbReference type="OrthoDB" id="1869542at2759"/>
<feature type="compositionally biased region" description="Polar residues" evidence="1">
    <location>
        <begin position="56"/>
        <end position="79"/>
    </location>
</feature>
<protein>
    <submittedName>
        <fullName evidence="2">Uncharacterized protein</fullName>
    </submittedName>
</protein>
<evidence type="ECO:0000313" key="3">
    <source>
        <dbReference type="Proteomes" id="UP000813462"/>
    </source>
</evidence>
<evidence type="ECO:0000256" key="1">
    <source>
        <dbReference type="SAM" id="MobiDB-lite"/>
    </source>
</evidence>
<evidence type="ECO:0000313" key="2">
    <source>
        <dbReference type="EMBL" id="KAH7520103.1"/>
    </source>
</evidence>
<dbReference type="Proteomes" id="UP000813462">
    <property type="component" value="Unassembled WGS sequence"/>
</dbReference>
<dbReference type="AlphaFoldDB" id="A0A978UYN7"/>
<feature type="compositionally biased region" description="Basic and acidic residues" evidence="1">
    <location>
        <begin position="25"/>
        <end position="44"/>
    </location>
</feature>
<reference evidence="2" key="1">
    <citation type="journal article" date="2021" name="Front. Plant Sci.">
        <title>Chromosome-Scale Genome Assembly for Chinese Sour Jujube and Insights Into Its Genome Evolution and Domestication Signature.</title>
        <authorList>
            <person name="Shen L.-Y."/>
            <person name="Luo H."/>
            <person name="Wang X.-L."/>
            <person name="Wang X.-M."/>
            <person name="Qiu X.-J."/>
            <person name="Liu H."/>
            <person name="Zhou S.-S."/>
            <person name="Jia K.-H."/>
            <person name="Nie S."/>
            <person name="Bao Y.-T."/>
            <person name="Zhang R.-G."/>
            <person name="Yun Q.-Z."/>
            <person name="Chai Y.-H."/>
            <person name="Lu J.-Y."/>
            <person name="Li Y."/>
            <person name="Zhao S.-W."/>
            <person name="Mao J.-F."/>
            <person name="Jia S.-G."/>
            <person name="Mao Y.-M."/>
        </authorList>
    </citation>
    <scope>NUCLEOTIDE SEQUENCE</scope>
    <source>
        <strain evidence="2">AT0</strain>
        <tissue evidence="2">Leaf</tissue>
    </source>
</reference>
<feature type="region of interest" description="Disordered" evidence="1">
    <location>
        <begin position="102"/>
        <end position="126"/>
    </location>
</feature>
<proteinExistence type="predicted"/>
<dbReference type="EMBL" id="JAEACU010000008">
    <property type="protein sequence ID" value="KAH7520103.1"/>
    <property type="molecule type" value="Genomic_DNA"/>
</dbReference>
<gene>
    <name evidence="2" type="ORF">FEM48_Zijuj08G0108500</name>
</gene>
<sequence>MSDGEGHESDAPEELTAEQGIQQDQEIRKVQKESKARVVREGKERRRQWAQRITPRPSQGQKVENVQDVTDSETQNESVGNKGMLPNDIVELLAAREKQVFLSDSEDEKSQVKPTSKMKKRKPRNSGVDTVVLKEIPSAQCLQTSLEFLKKRKTQVSRSASVLNNSNQALRLLSNSGFLK</sequence>
<dbReference type="PANTHER" id="PTHR36387">
    <property type="entry name" value="UDP-N-ACETYLMURAMOYL-L-ALANYL-D-GLUTAMATE-2, 6-DIAMINOPIMELATE LIGASE"/>
    <property type="match status" value="1"/>
</dbReference>
<dbReference type="PANTHER" id="PTHR36387:SF2">
    <property type="entry name" value="UDP-N-ACETYLMURAMOYL-L-ALANYL-D-GLUTAMATE-2, 6-DIAMINOPIMELATE LIGASE"/>
    <property type="match status" value="1"/>
</dbReference>
<feature type="compositionally biased region" description="Basic and acidic residues" evidence="1">
    <location>
        <begin position="1"/>
        <end position="10"/>
    </location>
</feature>
<feature type="region of interest" description="Disordered" evidence="1">
    <location>
        <begin position="1"/>
        <end position="85"/>
    </location>
</feature>
<accession>A0A978UYN7</accession>
<name>A0A978UYN7_ZIZJJ</name>
<comment type="caution">
    <text evidence="2">The sequence shown here is derived from an EMBL/GenBank/DDBJ whole genome shotgun (WGS) entry which is preliminary data.</text>
</comment>